<evidence type="ECO:0000256" key="3">
    <source>
        <dbReference type="ARBA" id="ARBA00022448"/>
    </source>
</evidence>
<comment type="function">
    <text evidence="12">Transport of potassium into the cell. Likely operates as a K(+):H(+) symporter.</text>
</comment>
<comment type="similarity">
    <text evidence="2 12">Belongs to the HAK/KUP transporter (TC 2.A.72) family.</text>
</comment>
<feature type="region of interest" description="Disordered" evidence="13">
    <location>
        <begin position="1"/>
        <end position="41"/>
    </location>
</feature>
<protein>
    <recommendedName>
        <fullName evidence="12">Probable potassium transport system protein Kup</fullName>
    </recommendedName>
</protein>
<feature type="domain" description="K+ potassium transporter C-terminal" evidence="15">
    <location>
        <begin position="514"/>
        <end position="658"/>
    </location>
</feature>
<feature type="domain" description="K+ potassium transporter integral membrane" evidence="14">
    <location>
        <begin position="50"/>
        <end position="503"/>
    </location>
</feature>
<dbReference type="InterPro" id="IPR053952">
    <property type="entry name" value="K_trans_C"/>
</dbReference>
<keyword evidence="5 12" id="KW-0633">Potassium transport</keyword>
<comment type="caution">
    <text evidence="16">The sequence shown here is derived from an EMBL/GenBank/DDBJ whole genome shotgun (WGS) entry which is preliminary data.</text>
</comment>
<evidence type="ECO:0000256" key="7">
    <source>
        <dbReference type="ARBA" id="ARBA00022847"/>
    </source>
</evidence>
<feature type="transmembrane region" description="Helical" evidence="12">
    <location>
        <begin position="463"/>
        <end position="480"/>
    </location>
</feature>
<feature type="transmembrane region" description="Helical" evidence="12">
    <location>
        <begin position="434"/>
        <end position="457"/>
    </location>
</feature>
<evidence type="ECO:0000256" key="12">
    <source>
        <dbReference type="HAMAP-Rule" id="MF_01522"/>
    </source>
</evidence>
<keyword evidence="11 12" id="KW-0472">Membrane</keyword>
<evidence type="ECO:0000256" key="2">
    <source>
        <dbReference type="ARBA" id="ARBA00007019"/>
    </source>
</evidence>
<evidence type="ECO:0000259" key="15">
    <source>
        <dbReference type="Pfam" id="PF22776"/>
    </source>
</evidence>
<evidence type="ECO:0000256" key="5">
    <source>
        <dbReference type="ARBA" id="ARBA00022538"/>
    </source>
</evidence>
<dbReference type="Pfam" id="PF22776">
    <property type="entry name" value="K_trans_C"/>
    <property type="match status" value="1"/>
</dbReference>
<evidence type="ECO:0000256" key="4">
    <source>
        <dbReference type="ARBA" id="ARBA00022475"/>
    </source>
</evidence>
<keyword evidence="10 12" id="KW-0406">Ion transport</keyword>
<comment type="subcellular location">
    <subcellularLocation>
        <location evidence="12">Cell membrane</location>
        <topology evidence="12">Multi-pass membrane protein</topology>
    </subcellularLocation>
    <subcellularLocation>
        <location evidence="1">Membrane</location>
        <topology evidence="1">Multi-pass membrane protein</topology>
    </subcellularLocation>
</comment>
<dbReference type="EMBL" id="JACHVB010000014">
    <property type="protein sequence ID" value="MBC2593690.1"/>
    <property type="molecule type" value="Genomic_DNA"/>
</dbReference>
<evidence type="ECO:0000313" key="16">
    <source>
        <dbReference type="EMBL" id="MBC2593690.1"/>
    </source>
</evidence>
<keyword evidence="3 12" id="KW-0813">Transport</keyword>
<evidence type="ECO:0000256" key="6">
    <source>
        <dbReference type="ARBA" id="ARBA00022692"/>
    </source>
</evidence>
<reference evidence="16 17" key="1">
    <citation type="submission" date="2020-07" db="EMBL/GenBank/DDBJ databases">
        <authorList>
            <person name="Feng X."/>
        </authorList>
    </citation>
    <scope>NUCLEOTIDE SEQUENCE [LARGE SCALE GENOMIC DNA]</scope>
    <source>
        <strain evidence="16 17">JCM31066</strain>
    </source>
</reference>
<evidence type="ECO:0000256" key="1">
    <source>
        <dbReference type="ARBA" id="ARBA00004141"/>
    </source>
</evidence>
<feature type="transmembrane region" description="Helical" evidence="12">
    <location>
        <begin position="207"/>
        <end position="227"/>
    </location>
</feature>
<dbReference type="RefSeq" id="WP_185674691.1">
    <property type="nucleotide sequence ID" value="NZ_JACHVB010000014.1"/>
</dbReference>
<gene>
    <name evidence="12" type="primary">kup</name>
    <name evidence="16" type="ORF">H5P28_05385</name>
</gene>
<proteinExistence type="inferred from homology"/>
<comment type="catalytic activity">
    <reaction evidence="12">
        <text>K(+)(in) + H(+)(in) = K(+)(out) + H(+)(out)</text>
        <dbReference type="Rhea" id="RHEA:28490"/>
        <dbReference type="ChEBI" id="CHEBI:15378"/>
        <dbReference type="ChEBI" id="CHEBI:29103"/>
    </reaction>
</comment>
<sequence length="663" mass="72966">MANHEDGTASESNGAIEAEQAAELSSPPDNVISSSTEGGSSPVDTVRAGLTLAALGVVFGDIGTSPLYAMNATLAFADPNGLNKSVLGIVSLFFWTLMLVVTVKYLLFIMKADNEGEGGDFAMHALLEEKMKSSRRTPFIFLLIAFGAALLVGDGVITPSISVLSAIEGLEVAGPDMGHLVVPLSLAILIVLFAIQRFGTGGIGKAFGPVMLVWFAVLGALGAYQLFQHGPEVLMAVNPLYGLEFLWHERAQALMVLGGVVLCVTGVEALYADMGHFGRKAIQRGWLFVAMPGLLLNYFGQGALALASPKPPENLFFSLVPQGWMTWALVVLATVATVIASQAVISGVFTLTRQAIQLRYCPNLSVVHTSNEVEGQIYVPIVNILLCVLCVATVVMFKTSESLAAAYGMAVTAAMGVTSLAYFYVRIKVWKKGFALSLVLLALFWVIDLSFLASNVLKFFSGAYYPLLIAGGLFVLMLTWRVGRRLIHNSIFEYLDPLDKFLQELPEKPHTPLKGTAIFLTADNHYAPVALRDQIEFYGVLREQNILLTALPDVKPVVRHGRIVEMEKLEHGFYRITFRYGYRERPDLMELLRYVRDEVGSKIDIDDVLFHFNRERVFITRARTLWLPLKMLFSFLARNSRATQERFVYPPRRAVETVHPVFL</sequence>
<evidence type="ECO:0000256" key="11">
    <source>
        <dbReference type="ARBA" id="ARBA00023136"/>
    </source>
</evidence>
<evidence type="ECO:0000256" key="8">
    <source>
        <dbReference type="ARBA" id="ARBA00022958"/>
    </source>
</evidence>
<keyword evidence="9 12" id="KW-1133">Transmembrane helix</keyword>
<keyword evidence="4 12" id="KW-1003">Cell membrane</keyword>
<dbReference type="HAMAP" id="MF_01522">
    <property type="entry name" value="Kup"/>
    <property type="match status" value="1"/>
</dbReference>
<evidence type="ECO:0000259" key="14">
    <source>
        <dbReference type="Pfam" id="PF02705"/>
    </source>
</evidence>
<dbReference type="AlphaFoldDB" id="A0A842HBP6"/>
<feature type="transmembrane region" description="Helical" evidence="12">
    <location>
        <begin position="86"/>
        <end position="107"/>
    </location>
</feature>
<dbReference type="InterPro" id="IPR003855">
    <property type="entry name" value="K+_transporter"/>
</dbReference>
<feature type="transmembrane region" description="Helical" evidence="12">
    <location>
        <begin position="403"/>
        <end position="425"/>
    </location>
</feature>
<feature type="transmembrane region" description="Helical" evidence="12">
    <location>
        <begin position="377"/>
        <end position="397"/>
    </location>
</feature>
<feature type="compositionally biased region" description="Polar residues" evidence="13">
    <location>
        <begin position="27"/>
        <end position="41"/>
    </location>
</feature>
<keyword evidence="6 12" id="KW-0812">Transmembrane</keyword>
<evidence type="ECO:0000256" key="9">
    <source>
        <dbReference type="ARBA" id="ARBA00022989"/>
    </source>
</evidence>
<feature type="transmembrane region" description="Helical" evidence="12">
    <location>
        <begin position="286"/>
        <end position="307"/>
    </location>
</feature>
<dbReference type="GO" id="GO:0005886">
    <property type="term" value="C:plasma membrane"/>
    <property type="evidence" value="ECO:0007669"/>
    <property type="project" value="UniProtKB-SubCell"/>
</dbReference>
<evidence type="ECO:0000256" key="10">
    <source>
        <dbReference type="ARBA" id="ARBA00023065"/>
    </source>
</evidence>
<dbReference type="PANTHER" id="PTHR30540:SF79">
    <property type="entry name" value="LOW AFFINITY POTASSIUM TRANSPORT SYSTEM PROTEIN KUP"/>
    <property type="match status" value="1"/>
</dbReference>
<accession>A0A842HBP6</accession>
<dbReference type="Proteomes" id="UP000546464">
    <property type="component" value="Unassembled WGS sequence"/>
</dbReference>
<feature type="transmembrane region" description="Helical" evidence="12">
    <location>
        <begin position="177"/>
        <end position="195"/>
    </location>
</feature>
<feature type="transmembrane region" description="Helical" evidence="12">
    <location>
        <begin position="253"/>
        <end position="274"/>
    </location>
</feature>
<dbReference type="InterPro" id="IPR023051">
    <property type="entry name" value="Kup"/>
</dbReference>
<dbReference type="PANTHER" id="PTHR30540">
    <property type="entry name" value="OSMOTIC STRESS POTASSIUM TRANSPORTER"/>
    <property type="match status" value="1"/>
</dbReference>
<dbReference type="InterPro" id="IPR053951">
    <property type="entry name" value="K_trans_N"/>
</dbReference>
<dbReference type="GO" id="GO:0015293">
    <property type="term" value="F:symporter activity"/>
    <property type="evidence" value="ECO:0007669"/>
    <property type="project" value="UniProtKB-UniRule"/>
</dbReference>
<keyword evidence="7 12" id="KW-0769">Symport</keyword>
<evidence type="ECO:0000256" key="13">
    <source>
        <dbReference type="SAM" id="MobiDB-lite"/>
    </source>
</evidence>
<evidence type="ECO:0000313" key="17">
    <source>
        <dbReference type="Proteomes" id="UP000546464"/>
    </source>
</evidence>
<organism evidence="16 17">
    <name type="scientific">Ruficoccus amylovorans</name>
    <dbReference type="NCBI Taxonomy" id="1804625"/>
    <lineage>
        <taxon>Bacteria</taxon>
        <taxon>Pseudomonadati</taxon>
        <taxon>Verrucomicrobiota</taxon>
        <taxon>Opitutia</taxon>
        <taxon>Puniceicoccales</taxon>
        <taxon>Cerasicoccaceae</taxon>
        <taxon>Ruficoccus</taxon>
    </lineage>
</organism>
<feature type="transmembrane region" description="Helical" evidence="12">
    <location>
        <begin position="139"/>
        <end position="157"/>
    </location>
</feature>
<keyword evidence="17" id="KW-1185">Reference proteome</keyword>
<keyword evidence="8 12" id="KW-0630">Potassium</keyword>
<dbReference type="Pfam" id="PF02705">
    <property type="entry name" value="K_trans"/>
    <property type="match status" value="1"/>
</dbReference>
<feature type="transmembrane region" description="Helical" evidence="12">
    <location>
        <begin position="327"/>
        <end position="349"/>
    </location>
</feature>
<name>A0A842HBP6_9BACT</name>
<dbReference type="GO" id="GO:0015079">
    <property type="term" value="F:potassium ion transmembrane transporter activity"/>
    <property type="evidence" value="ECO:0007669"/>
    <property type="project" value="UniProtKB-UniRule"/>
</dbReference>